<evidence type="ECO:0000259" key="1">
    <source>
        <dbReference type="Pfam" id="PF17111"/>
    </source>
</evidence>
<dbReference type="Proteomes" id="UP000276864">
    <property type="component" value="Unassembled WGS sequence"/>
</dbReference>
<gene>
    <name evidence="2" type="ORF">D0866_02771</name>
</gene>
<dbReference type="InterPro" id="IPR031348">
    <property type="entry name" value="PigL_N"/>
</dbReference>
<accession>A0A3M7BEH6</accession>
<protein>
    <recommendedName>
        <fullName evidence="1">Azaphilone pigments biosynthesis cluster protein L N-terminal domain-containing protein</fullName>
    </recommendedName>
</protein>
<comment type="caution">
    <text evidence="2">The sequence shown here is derived from an EMBL/GenBank/DDBJ whole genome shotgun (WGS) entry which is preliminary data.</text>
</comment>
<feature type="domain" description="Azaphilone pigments biosynthesis cluster protein L N-terminal" evidence="1">
    <location>
        <begin position="1"/>
        <end position="164"/>
    </location>
</feature>
<organism evidence="2 3">
    <name type="scientific">Hortaea werneckii</name>
    <name type="common">Black yeast</name>
    <name type="synonym">Cladosporium werneckii</name>
    <dbReference type="NCBI Taxonomy" id="91943"/>
    <lineage>
        <taxon>Eukaryota</taxon>
        <taxon>Fungi</taxon>
        <taxon>Dikarya</taxon>
        <taxon>Ascomycota</taxon>
        <taxon>Pezizomycotina</taxon>
        <taxon>Dothideomycetes</taxon>
        <taxon>Dothideomycetidae</taxon>
        <taxon>Mycosphaerellales</taxon>
        <taxon>Teratosphaeriaceae</taxon>
        <taxon>Hortaea</taxon>
    </lineage>
</organism>
<proteinExistence type="predicted"/>
<dbReference type="EMBL" id="QWIM01000187">
    <property type="protein sequence ID" value="RMY38185.1"/>
    <property type="molecule type" value="Genomic_DNA"/>
</dbReference>
<dbReference type="AlphaFoldDB" id="A0A3M7BEH6"/>
<reference evidence="2 3" key="1">
    <citation type="journal article" date="2018" name="BMC Genomics">
        <title>Genomic evidence for intraspecific hybridization in a clonal and extremely halotolerant yeast.</title>
        <authorList>
            <person name="Gostincar C."/>
            <person name="Stajich J.E."/>
            <person name="Zupancic J."/>
            <person name="Zalar P."/>
            <person name="Gunde-Cimerman N."/>
        </authorList>
    </citation>
    <scope>NUCLEOTIDE SEQUENCE [LARGE SCALE GENOMIC DNA]</scope>
    <source>
        <strain evidence="2 3">EXF-6651</strain>
    </source>
</reference>
<sequence>MDPLSITASCIAILGASTATGKTLSKLTALRNAPGDLQQLFNEREASRALLVVIQSTLHKIQGTAVYRDNREALEQLLIHFRDEIGSLDALLEYQLAQPEAHTNGLPEVRKLQWMRAGNKIRDIKQKIRDARSRLESAFVALNLQQSTSSLIYPAKAASSLKSTRDDMKNCFHSYATYSSDNKADLFESTLMTQHRLEILLVSKQIRARYQMPLLLQLSESQPPWLQIDARLFANAAAMNELLLQHHDVCGASLES</sequence>
<evidence type="ECO:0000313" key="3">
    <source>
        <dbReference type="Proteomes" id="UP000276864"/>
    </source>
</evidence>
<name>A0A3M7BEH6_HORWE</name>
<evidence type="ECO:0000313" key="2">
    <source>
        <dbReference type="EMBL" id="RMY38185.1"/>
    </source>
</evidence>
<dbReference type="Pfam" id="PF17111">
    <property type="entry name" value="PigL_N"/>
    <property type="match status" value="1"/>
</dbReference>